<dbReference type="GO" id="GO:0005524">
    <property type="term" value="F:ATP binding"/>
    <property type="evidence" value="ECO:0007669"/>
    <property type="project" value="UniProtKB-KW"/>
</dbReference>
<dbReference type="Proteomes" id="UP000183138">
    <property type="component" value="Unassembled WGS sequence"/>
</dbReference>
<dbReference type="SMART" id="SM00382">
    <property type="entry name" value="AAA"/>
    <property type="match status" value="1"/>
</dbReference>
<dbReference type="PANTHER" id="PTHR42734">
    <property type="entry name" value="METAL TRANSPORT SYSTEM ATP-BINDING PROTEIN TM_0124-RELATED"/>
    <property type="match status" value="1"/>
</dbReference>
<reference evidence="6 7" key="1">
    <citation type="submission" date="2016-08" db="EMBL/GenBank/DDBJ databases">
        <title>New Insights into Marine Group III Euryarchaeota, from dark to light.</title>
        <authorList>
            <person name="Haro-Moreno J.M."/>
            <person name="Rodriguez-Valera F."/>
            <person name="Lopez-Garcia P."/>
            <person name="Moreira D."/>
            <person name="Martin-Cuadrado A.B."/>
        </authorList>
    </citation>
    <scope>NUCLEOTIDE SEQUENCE [LARGE SCALE GENOMIC DNA]</scope>
    <source>
        <strain evidence="6">CG-Epi3</strain>
    </source>
</reference>
<sequence>MNSIVSAVDLKIGYSSSTILANIKNFQIDRGEIISIIGESGIGKTTFLKNIAHLVRPIGGKLAVFGSYSTPQRGSVGYIPQKLGLIKHETVYFNVLEGAVCNESIFRSITGFHEEKVIDNVKESIALMDISHKIDEPIKYLSGGQQRRVAIARTMAQSPKLILADEFLSELDDKTAANVWNVMREYVKANEVTLIIVEHNLERAKLADRCFKLEKNLDSGTSALIEVVQ</sequence>
<dbReference type="AlphaFoldDB" id="A0A1J5TPT1"/>
<dbReference type="InterPro" id="IPR050153">
    <property type="entry name" value="Metal_Ion_Import_ABC"/>
</dbReference>
<dbReference type="SUPFAM" id="SSF52540">
    <property type="entry name" value="P-loop containing nucleoside triphosphate hydrolases"/>
    <property type="match status" value="1"/>
</dbReference>
<dbReference type="Gene3D" id="3.40.50.300">
    <property type="entry name" value="P-loop containing nucleotide triphosphate hydrolases"/>
    <property type="match status" value="1"/>
</dbReference>
<gene>
    <name evidence="6" type="ORF">BEU00_01375</name>
</gene>
<evidence type="ECO:0000259" key="5">
    <source>
        <dbReference type="PROSITE" id="PS50893"/>
    </source>
</evidence>
<dbReference type="PROSITE" id="PS00211">
    <property type="entry name" value="ABC_TRANSPORTER_1"/>
    <property type="match status" value="1"/>
</dbReference>
<evidence type="ECO:0000256" key="1">
    <source>
        <dbReference type="ARBA" id="ARBA00005417"/>
    </source>
</evidence>
<keyword evidence="4" id="KW-0067">ATP-binding</keyword>
<accession>A0A1J5TPT1</accession>
<organism evidence="6 7">
    <name type="scientific">Marine Group III euryarchaeote CG-Epi3</name>
    <dbReference type="NCBI Taxonomy" id="1888997"/>
    <lineage>
        <taxon>Archaea</taxon>
        <taxon>Methanobacteriati</taxon>
        <taxon>Thermoplasmatota</taxon>
        <taxon>Thermoplasmata</taxon>
        <taxon>Candidatus Thermoprofundales</taxon>
    </lineage>
</organism>
<dbReference type="PROSITE" id="PS50893">
    <property type="entry name" value="ABC_TRANSPORTER_2"/>
    <property type="match status" value="1"/>
</dbReference>
<evidence type="ECO:0000256" key="2">
    <source>
        <dbReference type="ARBA" id="ARBA00022448"/>
    </source>
</evidence>
<keyword evidence="2" id="KW-0813">Transport</keyword>
<comment type="caution">
    <text evidence="6">The sequence shown here is derived from an EMBL/GenBank/DDBJ whole genome shotgun (WGS) entry which is preliminary data.</text>
</comment>
<dbReference type="Pfam" id="PF00005">
    <property type="entry name" value="ABC_tran"/>
    <property type="match status" value="1"/>
</dbReference>
<proteinExistence type="inferred from homology"/>
<feature type="domain" description="ABC transporter" evidence="5">
    <location>
        <begin position="5"/>
        <end position="227"/>
    </location>
</feature>
<protein>
    <recommendedName>
        <fullName evidence="5">ABC transporter domain-containing protein</fullName>
    </recommendedName>
</protein>
<dbReference type="InterPro" id="IPR027417">
    <property type="entry name" value="P-loop_NTPase"/>
</dbReference>
<dbReference type="GO" id="GO:0016887">
    <property type="term" value="F:ATP hydrolysis activity"/>
    <property type="evidence" value="ECO:0007669"/>
    <property type="project" value="InterPro"/>
</dbReference>
<evidence type="ECO:0000256" key="3">
    <source>
        <dbReference type="ARBA" id="ARBA00022741"/>
    </source>
</evidence>
<dbReference type="InterPro" id="IPR003439">
    <property type="entry name" value="ABC_transporter-like_ATP-bd"/>
</dbReference>
<name>A0A1J5TPT1_9ARCH</name>
<dbReference type="EMBL" id="MIYY01000027">
    <property type="protein sequence ID" value="OIR22937.1"/>
    <property type="molecule type" value="Genomic_DNA"/>
</dbReference>
<keyword evidence="3" id="KW-0547">Nucleotide-binding</keyword>
<dbReference type="PANTHER" id="PTHR42734:SF6">
    <property type="entry name" value="MOLYBDATE IMPORT ATP-BINDING PROTEIN MOLC"/>
    <property type="match status" value="1"/>
</dbReference>
<evidence type="ECO:0000313" key="7">
    <source>
        <dbReference type="Proteomes" id="UP000183138"/>
    </source>
</evidence>
<dbReference type="InterPro" id="IPR003593">
    <property type="entry name" value="AAA+_ATPase"/>
</dbReference>
<evidence type="ECO:0000313" key="6">
    <source>
        <dbReference type="EMBL" id="OIR22937.1"/>
    </source>
</evidence>
<comment type="similarity">
    <text evidence="1">Belongs to the ABC transporter superfamily.</text>
</comment>
<evidence type="ECO:0000256" key="4">
    <source>
        <dbReference type="ARBA" id="ARBA00022840"/>
    </source>
</evidence>
<dbReference type="InterPro" id="IPR017871">
    <property type="entry name" value="ABC_transporter-like_CS"/>
</dbReference>